<dbReference type="GO" id="GO:0006811">
    <property type="term" value="P:monoatomic ion transport"/>
    <property type="evidence" value="ECO:0007669"/>
    <property type="project" value="UniProtKB-KW"/>
</dbReference>
<dbReference type="InterPro" id="IPR000272">
    <property type="entry name" value="Ion-transport_regulator_FXYD"/>
</dbReference>
<dbReference type="Gene3D" id="1.20.5.780">
    <property type="entry name" value="Single helix bin"/>
    <property type="match status" value="1"/>
</dbReference>
<evidence type="ECO:0000256" key="5">
    <source>
        <dbReference type="ARBA" id="ARBA00023065"/>
    </source>
</evidence>
<keyword evidence="7" id="KW-1133">Transmembrane helix</keyword>
<feature type="non-terminal residue" evidence="8">
    <location>
        <position position="1"/>
    </location>
</feature>
<sequence length="46" mass="5076">DYETLRIGGLGFAVVLFTLGILLILSEFTSRRSRVLFVFLSCPTGP</sequence>
<dbReference type="EMBL" id="CAAE01014537">
    <property type="protein sequence ID" value="CAF97471.1"/>
    <property type="molecule type" value="Genomic_DNA"/>
</dbReference>
<dbReference type="OrthoDB" id="8952361at2759"/>
<protein>
    <recommendedName>
        <fullName evidence="7">FXYD domain-containing ion transport regulator</fullName>
    </recommendedName>
</protein>
<keyword evidence="5 7" id="KW-0406">Ion transport</keyword>
<evidence type="ECO:0000256" key="3">
    <source>
        <dbReference type="ARBA" id="ARBA00022448"/>
    </source>
</evidence>
<comment type="similarity">
    <text evidence="2 7">Belongs to the FXYD family.</text>
</comment>
<comment type="subcellular location">
    <subcellularLocation>
        <location evidence="1">Membrane</location>
        <topology evidence="1">Single-pass membrane protein</topology>
    </subcellularLocation>
</comment>
<keyword evidence="4 7" id="KW-0812">Transmembrane</keyword>
<organism evidence="8">
    <name type="scientific">Tetraodon nigroviridis</name>
    <name type="common">Spotted green pufferfish</name>
    <name type="synonym">Chelonodon nigroviridis</name>
    <dbReference type="NCBI Taxonomy" id="99883"/>
    <lineage>
        <taxon>Eukaryota</taxon>
        <taxon>Metazoa</taxon>
        <taxon>Chordata</taxon>
        <taxon>Craniata</taxon>
        <taxon>Vertebrata</taxon>
        <taxon>Euteleostomi</taxon>
        <taxon>Actinopterygii</taxon>
        <taxon>Neopterygii</taxon>
        <taxon>Teleostei</taxon>
        <taxon>Neoteleostei</taxon>
        <taxon>Acanthomorphata</taxon>
        <taxon>Eupercaria</taxon>
        <taxon>Tetraodontiformes</taxon>
        <taxon>Tetradontoidea</taxon>
        <taxon>Tetraodontidae</taxon>
        <taxon>Tetraodon</taxon>
    </lineage>
</organism>
<name>Q4SPG1_TETNG</name>
<evidence type="ECO:0000313" key="8">
    <source>
        <dbReference type="EMBL" id="CAF97471.1"/>
    </source>
</evidence>
<dbReference type="AlphaFoldDB" id="Q4SPG1"/>
<proteinExistence type="inferred from homology"/>
<evidence type="ECO:0000256" key="7">
    <source>
        <dbReference type="RuleBase" id="RU364131"/>
    </source>
</evidence>
<keyword evidence="6 7" id="KW-0472">Membrane</keyword>
<reference evidence="8" key="2">
    <citation type="submission" date="2004-02" db="EMBL/GenBank/DDBJ databases">
        <authorList>
            <consortium name="Genoscope"/>
            <consortium name="Whitehead Institute Centre for Genome Research"/>
        </authorList>
    </citation>
    <scope>NUCLEOTIDE SEQUENCE</scope>
</reference>
<dbReference type="Pfam" id="PF02038">
    <property type="entry name" value="ATP1G1_PLM_MAT8"/>
    <property type="match status" value="1"/>
</dbReference>
<dbReference type="GO" id="GO:0043269">
    <property type="term" value="P:regulation of monoatomic ion transport"/>
    <property type="evidence" value="ECO:0007669"/>
    <property type="project" value="InterPro"/>
</dbReference>
<dbReference type="GO" id="GO:0016020">
    <property type="term" value="C:membrane"/>
    <property type="evidence" value="ECO:0007669"/>
    <property type="project" value="UniProtKB-SubCell"/>
</dbReference>
<accession>Q4SPG1</accession>
<keyword evidence="3 7" id="KW-0813">Transport</keyword>
<gene>
    <name evidence="8" type="ORF">GSTENG00014848001</name>
</gene>
<dbReference type="KEGG" id="tng:GSTEN00014848G001"/>
<reference evidence="8" key="1">
    <citation type="journal article" date="2004" name="Nature">
        <title>Genome duplication in the teleost fish Tetraodon nigroviridis reveals the early vertebrate proto-karyotype.</title>
        <authorList>
            <person name="Jaillon O."/>
            <person name="Aury J.-M."/>
            <person name="Brunet F."/>
            <person name="Petit J.-L."/>
            <person name="Stange-Thomann N."/>
            <person name="Mauceli E."/>
            <person name="Bouneau L."/>
            <person name="Fischer C."/>
            <person name="Ozouf-Costaz C."/>
            <person name="Bernot A."/>
            <person name="Nicaud S."/>
            <person name="Jaffe D."/>
            <person name="Fisher S."/>
            <person name="Lutfalla G."/>
            <person name="Dossat C."/>
            <person name="Segurens B."/>
            <person name="Dasilva C."/>
            <person name="Salanoubat M."/>
            <person name="Levy M."/>
            <person name="Boudet N."/>
            <person name="Castellano S."/>
            <person name="Anthouard V."/>
            <person name="Jubin C."/>
            <person name="Castelli V."/>
            <person name="Katinka M."/>
            <person name="Vacherie B."/>
            <person name="Biemont C."/>
            <person name="Skalli Z."/>
            <person name="Cattolico L."/>
            <person name="Poulain J."/>
            <person name="De Berardinis V."/>
            <person name="Cruaud C."/>
            <person name="Duprat S."/>
            <person name="Brottier P."/>
            <person name="Coutanceau J.-P."/>
            <person name="Gouzy J."/>
            <person name="Parra G."/>
            <person name="Lardier G."/>
            <person name="Chapple C."/>
            <person name="McKernan K.J."/>
            <person name="McEwan P."/>
            <person name="Bosak S."/>
            <person name="Kellis M."/>
            <person name="Volff J.-N."/>
            <person name="Guigo R."/>
            <person name="Zody M.C."/>
            <person name="Mesirov J."/>
            <person name="Lindblad-Toh K."/>
            <person name="Birren B."/>
            <person name="Nusbaum C."/>
            <person name="Kahn D."/>
            <person name="Robinson-Rechavi M."/>
            <person name="Laudet V."/>
            <person name="Schachter V."/>
            <person name="Quetier F."/>
            <person name="Saurin W."/>
            <person name="Scarpelli C."/>
            <person name="Wincker P."/>
            <person name="Lander E.S."/>
            <person name="Weissenbach J."/>
            <person name="Roest Crollius H."/>
        </authorList>
    </citation>
    <scope>NUCLEOTIDE SEQUENCE [LARGE SCALE GENOMIC DNA]</scope>
</reference>
<feature type="transmembrane region" description="Helical" evidence="7">
    <location>
        <begin position="6"/>
        <end position="25"/>
    </location>
</feature>
<evidence type="ECO:0000256" key="6">
    <source>
        <dbReference type="ARBA" id="ARBA00023136"/>
    </source>
</evidence>
<evidence type="ECO:0000256" key="1">
    <source>
        <dbReference type="ARBA" id="ARBA00004167"/>
    </source>
</evidence>
<evidence type="ECO:0000256" key="4">
    <source>
        <dbReference type="ARBA" id="ARBA00022692"/>
    </source>
</evidence>
<evidence type="ECO:0000256" key="2">
    <source>
        <dbReference type="ARBA" id="ARBA00005948"/>
    </source>
</evidence>
<dbReference type="GO" id="GO:0099106">
    <property type="term" value="F:ion channel regulator activity"/>
    <property type="evidence" value="ECO:0007669"/>
    <property type="project" value="InterPro"/>
</dbReference>